<organism evidence="1 2">
    <name type="scientific">Mycolicibacterium mucogenicum</name>
    <name type="common">Mycobacterium mucogenicum</name>
    <dbReference type="NCBI Taxonomy" id="56689"/>
    <lineage>
        <taxon>Bacteria</taxon>
        <taxon>Bacillati</taxon>
        <taxon>Actinomycetota</taxon>
        <taxon>Actinomycetes</taxon>
        <taxon>Mycobacteriales</taxon>
        <taxon>Mycobacteriaceae</taxon>
        <taxon>Mycolicibacterium</taxon>
    </lineage>
</organism>
<keyword evidence="1" id="KW-0378">Hydrolase</keyword>
<sequence>MSGWQDGFAQQSQTTFAAEFADDIVLDATALAAPVQGRDLVATVMATASSIYETLEFTESAQAGSTSYLQWRATAFGGMQIRGVTILDRDAAGKITTAAIHHRPLPAVLRFSAEIQDRLSGVLSAEHFIGQAPFPAG</sequence>
<evidence type="ECO:0000313" key="2">
    <source>
        <dbReference type="Proteomes" id="UP000093898"/>
    </source>
</evidence>
<dbReference type="EMBL" id="LZLC01000129">
    <property type="protein sequence ID" value="OBJ41551.1"/>
    <property type="molecule type" value="Genomic_DNA"/>
</dbReference>
<reference evidence="1 2" key="1">
    <citation type="submission" date="2016-06" db="EMBL/GenBank/DDBJ databases">
        <authorList>
            <person name="Kjaerup R.B."/>
            <person name="Dalgaard T.S."/>
            <person name="Juul-Madsen H.R."/>
        </authorList>
    </citation>
    <scope>NUCLEOTIDE SEQUENCE [LARGE SCALE GENOMIC DNA]</scope>
    <source>
        <strain evidence="1 2">1127319.6</strain>
    </source>
</reference>
<accession>A0A1A3H1R0</accession>
<protein>
    <submittedName>
        <fullName evidence="1">Alpha/beta hydrolase</fullName>
    </submittedName>
</protein>
<dbReference type="Gene3D" id="3.10.450.50">
    <property type="match status" value="1"/>
</dbReference>
<evidence type="ECO:0000313" key="1">
    <source>
        <dbReference type="EMBL" id="OBJ41551.1"/>
    </source>
</evidence>
<dbReference type="RefSeq" id="WP_064981402.1">
    <property type="nucleotide sequence ID" value="NZ_LZLC01000129.1"/>
</dbReference>
<gene>
    <name evidence="1" type="ORF">A5630_22500</name>
</gene>
<comment type="caution">
    <text evidence="1">The sequence shown here is derived from an EMBL/GenBank/DDBJ whole genome shotgun (WGS) entry which is preliminary data.</text>
</comment>
<dbReference type="GO" id="GO:0016787">
    <property type="term" value="F:hydrolase activity"/>
    <property type="evidence" value="ECO:0007669"/>
    <property type="project" value="UniProtKB-KW"/>
</dbReference>
<dbReference type="STRING" id="56689.GCA_001291445_03998"/>
<dbReference type="AlphaFoldDB" id="A0A1A3H1R0"/>
<dbReference type="OrthoDB" id="495620at2"/>
<dbReference type="Proteomes" id="UP000093898">
    <property type="component" value="Unassembled WGS sequence"/>
</dbReference>
<dbReference type="SUPFAM" id="SSF54427">
    <property type="entry name" value="NTF2-like"/>
    <property type="match status" value="1"/>
</dbReference>
<proteinExistence type="predicted"/>
<name>A0A1A3H1R0_MYCMU</name>
<dbReference type="InterPro" id="IPR032710">
    <property type="entry name" value="NTF2-like_dom_sf"/>
</dbReference>